<sequence length="95" mass="10642">MSHGVGSWVLAMILSVLTSLVLGLSLVWLNIERMDMAYNLRKLQGELDGRATLTAKLEVERDRLMSPYELGRKAEAMGMRGARPGQIRRIEEAGR</sequence>
<organism evidence="2 3">
    <name type="scientific">Nitratidesulfovibrio oxamicus</name>
    <dbReference type="NCBI Taxonomy" id="32016"/>
    <lineage>
        <taxon>Bacteria</taxon>
        <taxon>Pseudomonadati</taxon>
        <taxon>Thermodesulfobacteriota</taxon>
        <taxon>Desulfovibrionia</taxon>
        <taxon>Desulfovibrionales</taxon>
        <taxon>Desulfovibrionaceae</taxon>
        <taxon>Nitratidesulfovibrio</taxon>
    </lineage>
</organism>
<dbReference type="EMBL" id="VRYY01000244">
    <property type="protein sequence ID" value="MBG3877230.1"/>
    <property type="molecule type" value="Genomic_DNA"/>
</dbReference>
<evidence type="ECO:0000256" key="1">
    <source>
        <dbReference type="SAM" id="Phobius"/>
    </source>
</evidence>
<gene>
    <name evidence="2" type="ORF">FVW20_09430</name>
</gene>
<evidence type="ECO:0008006" key="4">
    <source>
        <dbReference type="Google" id="ProtNLM"/>
    </source>
</evidence>
<dbReference type="Proteomes" id="UP001194469">
    <property type="component" value="Unassembled WGS sequence"/>
</dbReference>
<keyword evidence="1" id="KW-1133">Transmembrane helix</keyword>
<name>A0ABS0J445_9BACT</name>
<keyword evidence="1" id="KW-0812">Transmembrane</keyword>
<evidence type="ECO:0000313" key="3">
    <source>
        <dbReference type="Proteomes" id="UP001194469"/>
    </source>
</evidence>
<feature type="transmembrane region" description="Helical" evidence="1">
    <location>
        <begin position="6"/>
        <end position="31"/>
    </location>
</feature>
<accession>A0ABS0J445</accession>
<dbReference type="RefSeq" id="WP_196609224.1">
    <property type="nucleotide sequence ID" value="NZ_VRYY01000244.1"/>
</dbReference>
<protein>
    <recommendedName>
        <fullName evidence="4">Cell division protein FtsL</fullName>
    </recommendedName>
</protein>
<evidence type="ECO:0000313" key="2">
    <source>
        <dbReference type="EMBL" id="MBG3877230.1"/>
    </source>
</evidence>
<keyword evidence="1" id="KW-0472">Membrane</keyword>
<proteinExistence type="predicted"/>
<reference evidence="2 3" key="1">
    <citation type="submission" date="2019-08" db="EMBL/GenBank/DDBJ databases">
        <authorList>
            <person name="Luo N."/>
        </authorList>
    </citation>
    <scope>NUCLEOTIDE SEQUENCE [LARGE SCALE GENOMIC DNA]</scope>
    <source>
        <strain evidence="2 3">NCIMB 9442</strain>
    </source>
</reference>
<keyword evidence="3" id="KW-1185">Reference proteome</keyword>
<comment type="caution">
    <text evidence="2">The sequence shown here is derived from an EMBL/GenBank/DDBJ whole genome shotgun (WGS) entry which is preliminary data.</text>
</comment>